<evidence type="ECO:0000256" key="1">
    <source>
        <dbReference type="SAM" id="SignalP"/>
    </source>
</evidence>
<protein>
    <submittedName>
        <fullName evidence="2">T9SS type A sorting domain-containing protein</fullName>
    </submittedName>
</protein>
<name>A0ABY7S0D9_9FLAO</name>
<dbReference type="Proteomes" id="UP001202717">
    <property type="component" value="Chromosome"/>
</dbReference>
<keyword evidence="3" id="KW-1185">Reference proteome</keyword>
<feature type="signal peptide" evidence="1">
    <location>
        <begin position="1"/>
        <end position="19"/>
    </location>
</feature>
<feature type="chain" id="PRO_5045387020" evidence="1">
    <location>
        <begin position="20"/>
        <end position="299"/>
    </location>
</feature>
<reference evidence="2 3" key="1">
    <citation type="submission" date="2023-01" db="EMBL/GenBank/DDBJ databases">
        <title>Psychroserpens ponticola sp. nov., isolated from seawater.</title>
        <authorList>
            <person name="Kristyanto S."/>
            <person name="Jung J."/>
            <person name="Kim J.M."/>
            <person name="Jeon C.O."/>
        </authorList>
    </citation>
    <scope>NUCLEOTIDE SEQUENCE [LARGE SCALE GENOMIC DNA]</scope>
    <source>
        <strain evidence="2 3">MSW6</strain>
    </source>
</reference>
<proteinExistence type="predicted"/>
<sequence>MMKNYLLILFSLTAFLSFSQTTYNGNGNTGFGGVIGPGSITINDDGTTITLEVTRGSGEFNDALVIYLDTSTGGRTSIDADVNDQGDDLRRAISSAGDNASVLSFPAGFEPDYAMAIDTNFGGLWSIPETGMIGDNGLVYQTSLNSTLTAASDMTFTLDVDWTELGLTSIDSFKFIGIYLNAGNGYTSDEAFGSSIAGGNVAGNDLTFTSNFEYSNTLSVSQFDTKNNIKVANNILFINNYIGDLNISVVDITGKKIKTLTAYSDSNTLKMPLGLPKNQLYVMHIEGSNFNKTMKIVIR</sequence>
<organism evidence="2 3">
    <name type="scientific">Psychroserpens ponticola</name>
    <dbReference type="NCBI Taxonomy" id="2932268"/>
    <lineage>
        <taxon>Bacteria</taxon>
        <taxon>Pseudomonadati</taxon>
        <taxon>Bacteroidota</taxon>
        <taxon>Flavobacteriia</taxon>
        <taxon>Flavobacteriales</taxon>
        <taxon>Flavobacteriaceae</taxon>
        <taxon>Psychroserpens</taxon>
    </lineage>
</organism>
<gene>
    <name evidence="2" type="ORF">MUN68_004520</name>
</gene>
<keyword evidence="1" id="KW-0732">Signal</keyword>
<evidence type="ECO:0000313" key="2">
    <source>
        <dbReference type="EMBL" id="WCO02763.1"/>
    </source>
</evidence>
<dbReference type="RefSeq" id="WP_249997177.1">
    <property type="nucleotide sequence ID" value="NZ_CP116221.1"/>
</dbReference>
<accession>A0ABY7S0D9</accession>
<dbReference type="EMBL" id="CP116221">
    <property type="protein sequence ID" value="WCO02763.1"/>
    <property type="molecule type" value="Genomic_DNA"/>
</dbReference>
<evidence type="ECO:0000313" key="3">
    <source>
        <dbReference type="Proteomes" id="UP001202717"/>
    </source>
</evidence>